<comment type="caution">
    <text evidence="2">The sequence shown here is derived from an EMBL/GenBank/DDBJ whole genome shotgun (WGS) entry which is preliminary data.</text>
</comment>
<keyword evidence="1" id="KW-0472">Membrane</keyword>
<dbReference type="AlphaFoldDB" id="A0A1X2F891"/>
<organism evidence="2 3">
    <name type="scientific">Mycolicibacterium wolinskyi</name>
    <dbReference type="NCBI Taxonomy" id="59750"/>
    <lineage>
        <taxon>Bacteria</taxon>
        <taxon>Bacillati</taxon>
        <taxon>Actinomycetota</taxon>
        <taxon>Actinomycetes</taxon>
        <taxon>Mycobacteriales</taxon>
        <taxon>Mycobacteriaceae</taxon>
        <taxon>Mycolicibacterium</taxon>
    </lineage>
</organism>
<sequence>MSGGGGWLDRLVGGCVSLLIAAFALYCAASLLEAVLPTLMLVVGIAALVGLVIGAVVVFRTWRDRW</sequence>
<evidence type="ECO:0000313" key="3">
    <source>
        <dbReference type="Proteomes" id="UP000193964"/>
    </source>
</evidence>
<dbReference type="EMBL" id="LQQA01000015">
    <property type="protein sequence ID" value="ORX14578.1"/>
    <property type="molecule type" value="Genomic_DNA"/>
</dbReference>
<proteinExistence type="predicted"/>
<evidence type="ECO:0000313" key="2">
    <source>
        <dbReference type="EMBL" id="ORX14578.1"/>
    </source>
</evidence>
<gene>
    <name evidence="2" type="ORF">AWC31_25685</name>
</gene>
<feature type="transmembrane region" description="Helical" evidence="1">
    <location>
        <begin position="38"/>
        <end position="59"/>
    </location>
</feature>
<keyword evidence="1" id="KW-1133">Transmembrane helix</keyword>
<feature type="transmembrane region" description="Helical" evidence="1">
    <location>
        <begin position="12"/>
        <end position="32"/>
    </location>
</feature>
<keyword evidence="1" id="KW-0812">Transmembrane</keyword>
<reference evidence="2 3" key="1">
    <citation type="submission" date="2016-01" db="EMBL/GenBank/DDBJ databases">
        <title>The new phylogeny of the genus Mycobacterium.</title>
        <authorList>
            <person name="Tarcisio F."/>
            <person name="Conor M."/>
            <person name="Antonella G."/>
            <person name="Elisabetta G."/>
            <person name="Giulia F.S."/>
            <person name="Sara T."/>
            <person name="Anna F."/>
            <person name="Clotilde B."/>
            <person name="Roberto B."/>
            <person name="Veronica D.S."/>
            <person name="Fabio R."/>
            <person name="Monica P."/>
            <person name="Olivier J."/>
            <person name="Enrico T."/>
            <person name="Nicola S."/>
        </authorList>
    </citation>
    <scope>NUCLEOTIDE SEQUENCE [LARGE SCALE GENOMIC DNA]</scope>
    <source>
        <strain evidence="2 3">ATCC 700010</strain>
    </source>
</reference>
<protein>
    <submittedName>
        <fullName evidence="2">Uncharacterized protein</fullName>
    </submittedName>
</protein>
<accession>A0A1X2F891</accession>
<dbReference type="Proteomes" id="UP000193964">
    <property type="component" value="Unassembled WGS sequence"/>
</dbReference>
<name>A0A1X2F891_9MYCO</name>
<evidence type="ECO:0000256" key="1">
    <source>
        <dbReference type="SAM" id="Phobius"/>
    </source>
</evidence>